<evidence type="ECO:0000313" key="1">
    <source>
        <dbReference type="EMBL" id="CAG8772738.1"/>
    </source>
</evidence>
<comment type="caution">
    <text evidence="1">The sequence shown here is derived from an EMBL/GenBank/DDBJ whole genome shotgun (WGS) entry which is preliminary data.</text>
</comment>
<accession>A0ABN7VHI7</accession>
<protein>
    <submittedName>
        <fullName evidence="1">3363_t:CDS:1</fullName>
    </submittedName>
</protein>
<reference evidence="1 2" key="1">
    <citation type="submission" date="2021-06" db="EMBL/GenBank/DDBJ databases">
        <authorList>
            <person name="Kallberg Y."/>
            <person name="Tangrot J."/>
            <person name="Rosling A."/>
        </authorList>
    </citation>
    <scope>NUCLEOTIDE SEQUENCE [LARGE SCALE GENOMIC DNA]</scope>
    <source>
        <strain evidence="1 2">120-4 pot B 10/14</strain>
    </source>
</reference>
<name>A0ABN7VHI7_GIGMA</name>
<proteinExistence type="predicted"/>
<dbReference type="Proteomes" id="UP000789901">
    <property type="component" value="Unassembled WGS sequence"/>
</dbReference>
<organism evidence="1 2">
    <name type="scientific">Gigaspora margarita</name>
    <dbReference type="NCBI Taxonomy" id="4874"/>
    <lineage>
        <taxon>Eukaryota</taxon>
        <taxon>Fungi</taxon>
        <taxon>Fungi incertae sedis</taxon>
        <taxon>Mucoromycota</taxon>
        <taxon>Glomeromycotina</taxon>
        <taxon>Glomeromycetes</taxon>
        <taxon>Diversisporales</taxon>
        <taxon>Gigasporaceae</taxon>
        <taxon>Gigaspora</taxon>
    </lineage>
</organism>
<evidence type="ECO:0000313" key="2">
    <source>
        <dbReference type="Proteomes" id="UP000789901"/>
    </source>
</evidence>
<dbReference type="EMBL" id="CAJVQB010015143">
    <property type="protein sequence ID" value="CAG8772738.1"/>
    <property type="molecule type" value="Genomic_DNA"/>
</dbReference>
<keyword evidence="2" id="KW-1185">Reference proteome</keyword>
<gene>
    <name evidence="1" type="ORF">GMARGA_LOCUS18711</name>
</gene>
<sequence length="133" mass="14867">MEINMPAYRAPSGPQNIYKPTTEEINSIITSTIPENTQKATINGVETITNKEQLEKEMMEFILRIRQIKTQEEYAPSSLKKLSSLKDYNIACLYGAAYCFNHGVGGIDRNLNALVIPVPPDPDGFQGPVHDLR</sequence>